<dbReference type="Proteomes" id="UP000248961">
    <property type="component" value="Unassembled WGS sequence"/>
</dbReference>
<reference evidence="2 3" key="1">
    <citation type="submission" date="2018-02" db="EMBL/GenBank/DDBJ databases">
        <title>The genomes of Aspergillus section Nigri reveals drivers in fungal speciation.</title>
        <authorList>
            <consortium name="DOE Joint Genome Institute"/>
            <person name="Vesth T.C."/>
            <person name="Nybo J."/>
            <person name="Theobald S."/>
            <person name="Brandl J."/>
            <person name="Frisvad J.C."/>
            <person name="Nielsen K.F."/>
            <person name="Lyhne E.K."/>
            <person name="Kogle M.E."/>
            <person name="Kuo A."/>
            <person name="Riley R."/>
            <person name="Clum A."/>
            <person name="Nolan M."/>
            <person name="Lipzen A."/>
            <person name="Salamov A."/>
            <person name="Henrissat B."/>
            <person name="Wiebenga A."/>
            <person name="De vries R.P."/>
            <person name="Grigoriev I.V."/>
            <person name="Mortensen U.H."/>
            <person name="Andersen M.R."/>
            <person name="Baker S.E."/>
        </authorList>
    </citation>
    <scope>NUCLEOTIDE SEQUENCE [LARGE SCALE GENOMIC DNA]</scope>
    <source>
        <strain evidence="2 3">CBS 101889</strain>
    </source>
</reference>
<evidence type="ECO:0000256" key="1">
    <source>
        <dbReference type="SAM" id="Phobius"/>
    </source>
</evidence>
<dbReference type="RefSeq" id="XP_025549614.1">
    <property type="nucleotide sequence ID" value="XM_025698479.1"/>
</dbReference>
<gene>
    <name evidence="2" type="ORF">BO97DRAFT_444664</name>
</gene>
<name>A0A395HRR8_ASPHC</name>
<dbReference type="OrthoDB" id="1470350at2759"/>
<dbReference type="STRING" id="1450537.A0A395HRR8"/>
<evidence type="ECO:0000313" key="3">
    <source>
        <dbReference type="Proteomes" id="UP000248961"/>
    </source>
</evidence>
<dbReference type="GeneID" id="37202768"/>
<dbReference type="EMBL" id="KZ824295">
    <property type="protein sequence ID" value="RAL10460.1"/>
    <property type="molecule type" value="Genomic_DNA"/>
</dbReference>
<dbReference type="VEuPathDB" id="FungiDB:BO97DRAFT_444664"/>
<keyword evidence="3" id="KW-1185">Reference proteome</keyword>
<sequence length="74" mass="9134">MDTFQFDVISLRFWHFAVTITLPWWVFLYLRNRRRNGPIHRKLPYKWPLALDIFKSQYYALTRGSLLAYQADYF</sequence>
<keyword evidence="1" id="KW-1133">Transmembrane helix</keyword>
<protein>
    <submittedName>
        <fullName evidence="2">Uncharacterized protein</fullName>
    </submittedName>
</protein>
<accession>A0A395HRR8</accession>
<evidence type="ECO:0000313" key="2">
    <source>
        <dbReference type="EMBL" id="RAL10460.1"/>
    </source>
</evidence>
<keyword evidence="1" id="KW-0472">Membrane</keyword>
<dbReference type="AlphaFoldDB" id="A0A395HRR8"/>
<organism evidence="2 3">
    <name type="scientific">Aspergillus homomorphus (strain CBS 101889)</name>
    <dbReference type="NCBI Taxonomy" id="1450537"/>
    <lineage>
        <taxon>Eukaryota</taxon>
        <taxon>Fungi</taxon>
        <taxon>Dikarya</taxon>
        <taxon>Ascomycota</taxon>
        <taxon>Pezizomycotina</taxon>
        <taxon>Eurotiomycetes</taxon>
        <taxon>Eurotiomycetidae</taxon>
        <taxon>Eurotiales</taxon>
        <taxon>Aspergillaceae</taxon>
        <taxon>Aspergillus</taxon>
        <taxon>Aspergillus subgen. Circumdati</taxon>
    </lineage>
</organism>
<feature type="transmembrane region" description="Helical" evidence="1">
    <location>
        <begin position="12"/>
        <end position="30"/>
    </location>
</feature>
<proteinExistence type="predicted"/>
<keyword evidence="1" id="KW-0812">Transmembrane</keyword>